<reference evidence="1 2" key="1">
    <citation type="submission" date="2014-04" db="EMBL/GenBank/DDBJ databases">
        <authorList>
            <consortium name="DOE Joint Genome Institute"/>
            <person name="Kuo A."/>
            <person name="Tarkka M."/>
            <person name="Buscot F."/>
            <person name="Kohler A."/>
            <person name="Nagy L.G."/>
            <person name="Floudas D."/>
            <person name="Copeland A."/>
            <person name="Barry K.W."/>
            <person name="Cichocki N."/>
            <person name="Veneault-Fourrey C."/>
            <person name="LaButti K."/>
            <person name="Lindquist E.A."/>
            <person name="Lipzen A."/>
            <person name="Lundell T."/>
            <person name="Morin E."/>
            <person name="Murat C."/>
            <person name="Sun H."/>
            <person name="Tunlid A."/>
            <person name="Henrissat B."/>
            <person name="Grigoriev I.V."/>
            <person name="Hibbett D.S."/>
            <person name="Martin F."/>
            <person name="Nordberg H.P."/>
            <person name="Cantor M.N."/>
            <person name="Hua S.X."/>
        </authorList>
    </citation>
    <scope>NUCLEOTIDE SEQUENCE [LARGE SCALE GENOMIC DNA]</scope>
    <source>
        <strain evidence="1 2">F 1598</strain>
    </source>
</reference>
<evidence type="ECO:0000313" key="1">
    <source>
        <dbReference type="EMBL" id="KIM82524.1"/>
    </source>
</evidence>
<gene>
    <name evidence="1" type="ORF">PILCRDRAFT_820385</name>
</gene>
<organism evidence="1 2">
    <name type="scientific">Piloderma croceum (strain F 1598)</name>
    <dbReference type="NCBI Taxonomy" id="765440"/>
    <lineage>
        <taxon>Eukaryota</taxon>
        <taxon>Fungi</taxon>
        <taxon>Dikarya</taxon>
        <taxon>Basidiomycota</taxon>
        <taxon>Agaricomycotina</taxon>
        <taxon>Agaricomycetes</taxon>
        <taxon>Agaricomycetidae</taxon>
        <taxon>Atheliales</taxon>
        <taxon>Atheliaceae</taxon>
        <taxon>Piloderma</taxon>
    </lineage>
</organism>
<evidence type="ECO:0000313" key="2">
    <source>
        <dbReference type="Proteomes" id="UP000054166"/>
    </source>
</evidence>
<dbReference type="HOGENOM" id="CLU_1845847_0_0_1"/>
<keyword evidence="2" id="KW-1185">Reference proteome</keyword>
<reference evidence="2" key="2">
    <citation type="submission" date="2015-01" db="EMBL/GenBank/DDBJ databases">
        <title>Evolutionary Origins and Diversification of the Mycorrhizal Mutualists.</title>
        <authorList>
            <consortium name="DOE Joint Genome Institute"/>
            <consortium name="Mycorrhizal Genomics Consortium"/>
            <person name="Kohler A."/>
            <person name="Kuo A."/>
            <person name="Nagy L.G."/>
            <person name="Floudas D."/>
            <person name="Copeland A."/>
            <person name="Barry K.W."/>
            <person name="Cichocki N."/>
            <person name="Veneault-Fourrey C."/>
            <person name="LaButti K."/>
            <person name="Lindquist E.A."/>
            <person name="Lipzen A."/>
            <person name="Lundell T."/>
            <person name="Morin E."/>
            <person name="Murat C."/>
            <person name="Riley R."/>
            <person name="Ohm R."/>
            <person name="Sun H."/>
            <person name="Tunlid A."/>
            <person name="Henrissat B."/>
            <person name="Grigoriev I.V."/>
            <person name="Hibbett D.S."/>
            <person name="Martin F."/>
        </authorList>
    </citation>
    <scope>NUCLEOTIDE SEQUENCE [LARGE SCALE GENOMIC DNA]</scope>
    <source>
        <strain evidence="2">F 1598</strain>
    </source>
</reference>
<dbReference type="AlphaFoldDB" id="A0A0C3FRZ2"/>
<dbReference type="EMBL" id="KN832994">
    <property type="protein sequence ID" value="KIM82524.1"/>
    <property type="molecule type" value="Genomic_DNA"/>
</dbReference>
<dbReference type="Proteomes" id="UP000054166">
    <property type="component" value="Unassembled WGS sequence"/>
</dbReference>
<proteinExistence type="predicted"/>
<accession>A0A0C3FRZ2</accession>
<protein>
    <submittedName>
        <fullName evidence="1">Uncharacterized protein</fullName>
    </submittedName>
</protein>
<name>A0A0C3FRZ2_PILCF</name>
<sequence>MGGDWFLDHHLDVKTTLSRSIGYMVSPEDGAKLAKFQNMNPLIEAPDNNSDGRSLWQNVKQPSPPTWLYYFHSSTSISDTISFREPVFAVCFHTVPDTEHGLYIHPEGKLAAEAEDLYKQAFEFLAKEMACGVYDMTHH</sequence>
<dbReference type="OrthoDB" id="19653at2759"/>
<dbReference type="InParanoid" id="A0A0C3FRZ2"/>